<evidence type="ECO:0000256" key="1">
    <source>
        <dbReference type="SAM" id="MobiDB-lite"/>
    </source>
</evidence>
<feature type="domain" description="Putative restriction endonuclease" evidence="2">
    <location>
        <begin position="66"/>
        <end position="178"/>
    </location>
</feature>
<reference evidence="3 4" key="1">
    <citation type="submission" date="2019-02" db="EMBL/GenBank/DDBJ databases">
        <title>Deep-cultivation of Planctomycetes and their phenomic and genomic characterization uncovers novel biology.</title>
        <authorList>
            <person name="Wiegand S."/>
            <person name="Jogler M."/>
            <person name="Boedeker C."/>
            <person name="Pinto D."/>
            <person name="Vollmers J."/>
            <person name="Rivas-Marin E."/>
            <person name="Kohn T."/>
            <person name="Peeters S.H."/>
            <person name="Heuer A."/>
            <person name="Rast P."/>
            <person name="Oberbeckmann S."/>
            <person name="Bunk B."/>
            <person name="Jeske O."/>
            <person name="Meyerdierks A."/>
            <person name="Storesund J.E."/>
            <person name="Kallscheuer N."/>
            <person name="Luecker S."/>
            <person name="Lage O.M."/>
            <person name="Pohl T."/>
            <person name="Merkel B.J."/>
            <person name="Hornburger P."/>
            <person name="Mueller R.-W."/>
            <person name="Bruemmer F."/>
            <person name="Labrenz M."/>
            <person name="Spormann A.M."/>
            <person name="Op Den Camp H."/>
            <person name="Overmann J."/>
            <person name="Amann R."/>
            <person name="Jetten M.S.M."/>
            <person name="Mascher T."/>
            <person name="Medema M.H."/>
            <person name="Devos D.P."/>
            <person name="Kaster A.-K."/>
            <person name="Ovreas L."/>
            <person name="Rohde M."/>
            <person name="Galperin M.Y."/>
            <person name="Jogler C."/>
        </authorList>
    </citation>
    <scope>NUCLEOTIDE SEQUENCE [LARGE SCALE GENOMIC DNA]</scope>
    <source>
        <strain evidence="3 4">Pla100</strain>
    </source>
</reference>
<evidence type="ECO:0000313" key="3">
    <source>
        <dbReference type="EMBL" id="TWT89520.1"/>
    </source>
</evidence>
<dbReference type="Proteomes" id="UP000316213">
    <property type="component" value="Unassembled WGS sequence"/>
</dbReference>
<keyword evidence="4" id="KW-1185">Reference proteome</keyword>
<name>A0A5C5ZQI4_9BACT</name>
<dbReference type="AlphaFoldDB" id="A0A5C5ZQI4"/>
<dbReference type="OrthoDB" id="530164at2"/>
<feature type="region of interest" description="Disordered" evidence="1">
    <location>
        <begin position="1"/>
        <end position="21"/>
    </location>
</feature>
<dbReference type="CDD" id="cd06260">
    <property type="entry name" value="DUF820-like"/>
    <property type="match status" value="1"/>
</dbReference>
<dbReference type="PANTHER" id="PTHR33352:SF3">
    <property type="entry name" value="SLR1612 PROTEIN"/>
    <property type="match status" value="1"/>
</dbReference>
<evidence type="ECO:0000259" key="2">
    <source>
        <dbReference type="Pfam" id="PF05685"/>
    </source>
</evidence>
<dbReference type="SUPFAM" id="SSF52980">
    <property type="entry name" value="Restriction endonuclease-like"/>
    <property type="match status" value="1"/>
</dbReference>
<organism evidence="3 4">
    <name type="scientific">Neorhodopirellula pilleata</name>
    <dbReference type="NCBI Taxonomy" id="2714738"/>
    <lineage>
        <taxon>Bacteria</taxon>
        <taxon>Pseudomonadati</taxon>
        <taxon>Planctomycetota</taxon>
        <taxon>Planctomycetia</taxon>
        <taxon>Pirellulales</taxon>
        <taxon>Pirellulaceae</taxon>
        <taxon>Neorhodopirellula</taxon>
    </lineage>
</organism>
<feature type="region of interest" description="Disordered" evidence="1">
    <location>
        <begin position="231"/>
        <end position="258"/>
    </location>
</feature>
<protein>
    <recommendedName>
        <fullName evidence="2">Putative restriction endonuclease domain-containing protein</fullName>
    </recommendedName>
</protein>
<evidence type="ECO:0000313" key="4">
    <source>
        <dbReference type="Proteomes" id="UP000316213"/>
    </source>
</evidence>
<comment type="caution">
    <text evidence="3">The sequence shown here is derived from an EMBL/GenBank/DDBJ whole genome shotgun (WGS) entry which is preliminary data.</text>
</comment>
<proteinExistence type="predicted"/>
<dbReference type="RefSeq" id="WP_146581577.1">
    <property type="nucleotide sequence ID" value="NZ_SJPM01000017.1"/>
</dbReference>
<dbReference type="EMBL" id="SJPM01000017">
    <property type="protein sequence ID" value="TWT89520.1"/>
    <property type="molecule type" value="Genomic_DNA"/>
</dbReference>
<dbReference type="InterPro" id="IPR008538">
    <property type="entry name" value="Uma2"/>
</dbReference>
<dbReference type="Gene3D" id="3.90.1570.10">
    <property type="entry name" value="tt1808, chain A"/>
    <property type="match status" value="1"/>
</dbReference>
<dbReference type="InterPro" id="IPR011335">
    <property type="entry name" value="Restrct_endonuc-II-like"/>
</dbReference>
<accession>A0A5C5ZQI4</accession>
<dbReference type="Pfam" id="PF05685">
    <property type="entry name" value="Uma2"/>
    <property type="match status" value="1"/>
</dbReference>
<sequence length="282" mass="31763">MSSASDRSALPPPSLSPPLEVKPLPSELWPSIDHIVTEDGAPVDNVFSEKQMRLLTESLYASWQTAAPFVAFANVGLFYDVAFPPIVPDVLLSVGVRLPENLFPKINRSYFVWAYGKSPEVAIEIVSNRQGKEDTDKLALYAKARVPNYYVFDPEHHLSDEILRGFKLGGGHYTPMSNPTSMIEQVQLRLTLWNGRYEDTDGLWLRWVDSNGELLATGFEFAQQQKRLAAEESRRAAEESRRAAEESQRAAEESRRAEEAELEKKRLIELLKQHGIDPHGQG</sequence>
<dbReference type="InterPro" id="IPR012296">
    <property type="entry name" value="Nuclease_put_TT1808"/>
</dbReference>
<dbReference type="PANTHER" id="PTHR33352">
    <property type="entry name" value="SLR1095 PROTEIN"/>
    <property type="match status" value="1"/>
</dbReference>
<gene>
    <name evidence="3" type="ORF">Pla100_54490</name>
</gene>